<sequence>MRTSIRIFARTLYYCVQSIVELWIVCIINLGWDAELLVCPPRLLDLFSVTASCNASSSVLRLSLGDG</sequence>
<keyword evidence="3" id="KW-1185">Reference proteome</keyword>
<dbReference type="EMBL" id="CP023737">
    <property type="protein sequence ID" value="ATQ69081.1"/>
    <property type="molecule type" value="Genomic_DNA"/>
</dbReference>
<organism evidence="2 3">
    <name type="scientific">Methylosinus trichosporium (strain ATCC 35070 / NCIMB 11131 / UNIQEM 75 / OB3b)</name>
    <dbReference type="NCBI Taxonomy" id="595536"/>
    <lineage>
        <taxon>Bacteria</taxon>
        <taxon>Pseudomonadati</taxon>
        <taxon>Pseudomonadota</taxon>
        <taxon>Alphaproteobacteria</taxon>
        <taxon>Hyphomicrobiales</taxon>
        <taxon>Methylocystaceae</taxon>
        <taxon>Methylosinus</taxon>
    </lineage>
</organism>
<keyword evidence="1" id="KW-0812">Transmembrane</keyword>
<protein>
    <submittedName>
        <fullName evidence="2">Uncharacterized protein</fullName>
    </submittedName>
</protein>
<proteinExistence type="predicted"/>
<keyword evidence="1" id="KW-0472">Membrane</keyword>
<name>A0A2D2D247_METT3</name>
<evidence type="ECO:0000313" key="2">
    <source>
        <dbReference type="EMBL" id="ATQ69081.1"/>
    </source>
</evidence>
<reference evidence="3" key="1">
    <citation type="submission" date="2017-10" db="EMBL/GenBank/DDBJ databases">
        <title>Completed PacBio SMRT sequence of Methylosinus trichosporium OB3b reveals presence of a third large plasmid.</title>
        <authorList>
            <person name="Charles T.C."/>
            <person name="Lynch M.D.J."/>
            <person name="Heil J.R."/>
            <person name="Cheng J."/>
        </authorList>
    </citation>
    <scope>NUCLEOTIDE SEQUENCE [LARGE SCALE GENOMIC DNA]</scope>
    <source>
        <strain evidence="3">OB3b</strain>
    </source>
</reference>
<dbReference type="AlphaFoldDB" id="A0A2D2D247"/>
<gene>
    <name evidence="2" type="ORF">CQW49_15245</name>
</gene>
<keyword evidence="1" id="KW-1133">Transmembrane helix</keyword>
<dbReference type="Proteomes" id="UP000230709">
    <property type="component" value="Chromosome"/>
</dbReference>
<dbReference type="KEGG" id="mtw:CQW49_15245"/>
<evidence type="ECO:0000256" key="1">
    <source>
        <dbReference type="SAM" id="Phobius"/>
    </source>
</evidence>
<feature type="transmembrane region" description="Helical" evidence="1">
    <location>
        <begin position="12"/>
        <end position="32"/>
    </location>
</feature>
<evidence type="ECO:0000313" key="3">
    <source>
        <dbReference type="Proteomes" id="UP000230709"/>
    </source>
</evidence>
<accession>A0A2D2D247</accession>